<comment type="caution">
    <text evidence="10">The sequence shown here is derived from an EMBL/GenBank/DDBJ whole genome shotgun (WGS) entry which is preliminary data.</text>
</comment>
<dbReference type="GO" id="GO:0004843">
    <property type="term" value="F:cysteine-type deubiquitinase activity"/>
    <property type="evidence" value="ECO:0007669"/>
    <property type="project" value="UniProtKB-EC"/>
</dbReference>
<keyword evidence="5" id="KW-0833">Ubl conjugation pathway</keyword>
<dbReference type="PANTHER" id="PTHR24006:SF722">
    <property type="entry name" value="UBIQUITIN CARBOXYL-TERMINAL HYDROLASE 48"/>
    <property type="match status" value="1"/>
</dbReference>
<organism evidence="10 11">
    <name type="scientific">Metschnikowia bicuspidata var. bicuspidata NRRL YB-4993</name>
    <dbReference type="NCBI Taxonomy" id="869754"/>
    <lineage>
        <taxon>Eukaryota</taxon>
        <taxon>Fungi</taxon>
        <taxon>Dikarya</taxon>
        <taxon>Ascomycota</taxon>
        <taxon>Saccharomycotina</taxon>
        <taxon>Pichiomycetes</taxon>
        <taxon>Metschnikowiaceae</taxon>
        <taxon>Metschnikowia</taxon>
    </lineage>
</organism>
<dbReference type="GO" id="GO:0006508">
    <property type="term" value="P:proteolysis"/>
    <property type="evidence" value="ECO:0007669"/>
    <property type="project" value="UniProtKB-KW"/>
</dbReference>
<sequence>MLRKRISRWTSKSDGGEQAFCAFPESFWHSYIELLGNDTSHGHKDITPPNLTKYHAHSAAVLQIKSFFASEQLQPSTSQIIVSLKSPFLQGDVVKAYHLIRYFQLSDVGFFITNDGFDRVGSPIQLQGAENWNHVMCYFDALLFSMFANLESFEPILFVLNQHPNALVTQLLCLLRLYVNLMRLGNLITTDITQKICECLAKLGFTDALSHRQQDCAPLFEFLTEILAMPLLTFRVEIQHSGKQDNDDRKYSKERILFVSIPEDDASDEPILLEECLEHYFNNSISVKRELQRRATIEEQKLSAQPMELAGSSMLELVSNTESESAEKSRSSTSLPFVNGHSNPVAAPSKSRVQVRTRSSTLSIWSVSSLESKPREVMLPAWMLLRLLPFYTDDNELNNANESVARNTHEFANRRPVLPICLKRYSFSSSDKSTNRSRRKIVIPPVIDLPLFVADDASDLKDNSLSFKLILESAVCHRGTVIQSGHFVSAVRKNAHVENESLENSLDASWFLYDDMSPTRVVTKTFREIFEREWPYLLFYRLVPSDSSGALDRFKLDSTSNFDPSPILAPKGHRSKFWAEETLSPILSLSEEGRSHTLNISELTIDSFINFPSASVPIPESFPGNPDFVDIRKRYLWYVTDKDKNYYKESASLSKTGSRNMSISVTPQYRRNSQWSDTSDISGLSLNGEPSLISNPKLPTDASKIKVDVHVTGPNEEVKPKKDINILPKPKTSFPDPTPQENKLEETNIKETIIKEKTTKQNKIKDNKIKEHKLHLHRIFSHEKNGPPSLPKSHVRKRHAEYKKEKCSIV</sequence>
<dbReference type="OrthoDB" id="6287070at2759"/>
<dbReference type="GO" id="GO:0016579">
    <property type="term" value="P:protein deubiquitination"/>
    <property type="evidence" value="ECO:0007669"/>
    <property type="project" value="TreeGrafter"/>
</dbReference>
<keyword evidence="4" id="KW-0645">Protease</keyword>
<proteinExistence type="inferred from homology"/>
<evidence type="ECO:0000313" key="11">
    <source>
        <dbReference type="Proteomes" id="UP000092555"/>
    </source>
</evidence>
<keyword evidence="6" id="KW-0378">Hydrolase</keyword>
<feature type="region of interest" description="Disordered" evidence="8">
    <location>
        <begin position="781"/>
        <end position="810"/>
    </location>
</feature>
<dbReference type="InterPro" id="IPR050164">
    <property type="entry name" value="Peptidase_C19"/>
</dbReference>
<dbReference type="EC" id="3.4.19.12" evidence="3"/>
<reference evidence="10 11" key="1">
    <citation type="submission" date="2016-05" db="EMBL/GenBank/DDBJ databases">
        <title>Comparative genomics of biotechnologically important yeasts.</title>
        <authorList>
            <consortium name="DOE Joint Genome Institute"/>
            <person name="Riley R."/>
            <person name="Haridas S."/>
            <person name="Wolfe K.H."/>
            <person name="Lopes M.R."/>
            <person name="Hittinger C.T."/>
            <person name="Goker M."/>
            <person name="Salamov A."/>
            <person name="Wisecaver J."/>
            <person name="Long T.M."/>
            <person name="Aerts A.L."/>
            <person name="Barry K."/>
            <person name="Choi C."/>
            <person name="Clum A."/>
            <person name="Coughlan A.Y."/>
            <person name="Deshpande S."/>
            <person name="Douglass A.P."/>
            <person name="Hanson S.J."/>
            <person name="Klenk H.-P."/>
            <person name="LaButti K."/>
            <person name="Lapidus A."/>
            <person name="Lindquist E."/>
            <person name="Lipzen A."/>
            <person name="Meier-kolthoff J.P."/>
            <person name="Ohm R.A."/>
            <person name="Otillar R.P."/>
            <person name="Pangilinan J."/>
            <person name="Peng Y."/>
            <person name="Rokas A."/>
            <person name="Rosa C.A."/>
            <person name="Scheuner C."/>
            <person name="Sibirny A.A."/>
            <person name="Slot J.C."/>
            <person name="Stielow J.B."/>
            <person name="Sun H."/>
            <person name="Kurtzman C.P."/>
            <person name="Blackwell M."/>
            <person name="Grigoriev I.V."/>
            <person name="Jeffries T.W."/>
        </authorList>
    </citation>
    <scope>NUCLEOTIDE SEQUENCE [LARGE SCALE GENOMIC DNA]</scope>
    <source>
        <strain evidence="10 11">NRRL YB-4993</strain>
    </source>
</reference>
<comment type="catalytic activity">
    <reaction evidence="1">
        <text>Thiol-dependent hydrolysis of ester, thioester, amide, peptide and isopeptide bonds formed by the C-terminal Gly of ubiquitin (a 76-residue protein attached to proteins as an intracellular targeting signal).</text>
        <dbReference type="EC" id="3.4.19.12"/>
    </reaction>
</comment>
<keyword evidence="11" id="KW-1185">Reference proteome</keyword>
<protein>
    <recommendedName>
        <fullName evidence="3">ubiquitinyl hydrolase 1</fullName>
        <ecNumber evidence="3">3.4.19.12</ecNumber>
    </recommendedName>
</protein>
<dbReference type="PROSITE" id="PS50235">
    <property type="entry name" value="USP_3"/>
    <property type="match status" value="1"/>
</dbReference>
<dbReference type="GO" id="GO:0005829">
    <property type="term" value="C:cytosol"/>
    <property type="evidence" value="ECO:0007669"/>
    <property type="project" value="TreeGrafter"/>
</dbReference>
<evidence type="ECO:0000259" key="9">
    <source>
        <dbReference type="PROSITE" id="PS50235"/>
    </source>
</evidence>
<evidence type="ECO:0000313" key="10">
    <source>
        <dbReference type="EMBL" id="OBA19085.1"/>
    </source>
</evidence>
<dbReference type="AlphaFoldDB" id="A0A1A0H556"/>
<evidence type="ECO:0000256" key="7">
    <source>
        <dbReference type="ARBA" id="ARBA00022807"/>
    </source>
</evidence>
<dbReference type="GO" id="GO:0005634">
    <property type="term" value="C:nucleus"/>
    <property type="evidence" value="ECO:0007669"/>
    <property type="project" value="UniProtKB-SubCell"/>
</dbReference>
<dbReference type="SUPFAM" id="SSF54001">
    <property type="entry name" value="Cysteine proteinases"/>
    <property type="match status" value="1"/>
</dbReference>
<evidence type="ECO:0000256" key="6">
    <source>
        <dbReference type="ARBA" id="ARBA00022801"/>
    </source>
</evidence>
<dbReference type="Gene3D" id="3.90.70.10">
    <property type="entry name" value="Cysteine proteinases"/>
    <property type="match status" value="2"/>
</dbReference>
<dbReference type="STRING" id="869754.A0A1A0H556"/>
<accession>A0A1A0H556</accession>
<gene>
    <name evidence="10" type="ORF">METBIDRAFT_47216</name>
</gene>
<evidence type="ECO:0000256" key="4">
    <source>
        <dbReference type="ARBA" id="ARBA00022670"/>
    </source>
</evidence>
<dbReference type="InterPro" id="IPR038765">
    <property type="entry name" value="Papain-like_cys_pep_sf"/>
</dbReference>
<dbReference type="InterPro" id="IPR028889">
    <property type="entry name" value="USP"/>
</dbReference>
<evidence type="ECO:0000256" key="5">
    <source>
        <dbReference type="ARBA" id="ARBA00022786"/>
    </source>
</evidence>
<dbReference type="EMBL" id="LXTC01000008">
    <property type="protein sequence ID" value="OBA19085.1"/>
    <property type="molecule type" value="Genomic_DNA"/>
</dbReference>
<dbReference type="PANTHER" id="PTHR24006">
    <property type="entry name" value="UBIQUITIN CARBOXYL-TERMINAL HYDROLASE"/>
    <property type="match status" value="1"/>
</dbReference>
<dbReference type="Proteomes" id="UP000092555">
    <property type="component" value="Unassembled WGS sequence"/>
</dbReference>
<evidence type="ECO:0000256" key="2">
    <source>
        <dbReference type="ARBA" id="ARBA00009085"/>
    </source>
</evidence>
<feature type="domain" description="USP" evidence="9">
    <location>
        <begin position="127"/>
        <end position="543"/>
    </location>
</feature>
<dbReference type="RefSeq" id="XP_018709620.1">
    <property type="nucleotide sequence ID" value="XM_018858136.1"/>
</dbReference>
<name>A0A1A0H556_9ASCO</name>
<evidence type="ECO:0000256" key="8">
    <source>
        <dbReference type="SAM" id="MobiDB-lite"/>
    </source>
</evidence>
<feature type="region of interest" description="Disordered" evidence="8">
    <location>
        <begin position="318"/>
        <end position="352"/>
    </location>
</feature>
<comment type="similarity">
    <text evidence="2">Belongs to the peptidase C19 family.</text>
</comment>
<keyword evidence="7" id="KW-0788">Thiol protease</keyword>
<evidence type="ECO:0000256" key="3">
    <source>
        <dbReference type="ARBA" id="ARBA00012759"/>
    </source>
</evidence>
<dbReference type="GeneID" id="30031112"/>
<evidence type="ECO:0000256" key="1">
    <source>
        <dbReference type="ARBA" id="ARBA00000707"/>
    </source>
</evidence>